<evidence type="ECO:0000256" key="6">
    <source>
        <dbReference type="ARBA" id="ARBA00023180"/>
    </source>
</evidence>
<dbReference type="Gene3D" id="2.60.40.10">
    <property type="entry name" value="Immunoglobulins"/>
    <property type="match status" value="1"/>
</dbReference>
<dbReference type="InterPro" id="IPR036179">
    <property type="entry name" value="Ig-like_dom_sf"/>
</dbReference>
<dbReference type="PANTHER" id="PTHR24416:SF600">
    <property type="entry name" value="PDGF- AND VEGF-RECEPTOR RELATED, ISOFORM J"/>
    <property type="match status" value="1"/>
</dbReference>
<dbReference type="SMART" id="SM00408">
    <property type="entry name" value="IGc2"/>
    <property type="match status" value="1"/>
</dbReference>
<dbReference type="InterPro" id="IPR017441">
    <property type="entry name" value="Protein_kinase_ATP_BS"/>
</dbReference>
<dbReference type="SUPFAM" id="SSF56112">
    <property type="entry name" value="Protein kinase-like (PK-like)"/>
    <property type="match status" value="1"/>
</dbReference>
<dbReference type="InterPro" id="IPR007110">
    <property type="entry name" value="Ig-like_dom"/>
</dbReference>
<keyword evidence="7" id="KW-0393">Immunoglobulin domain</keyword>
<feature type="binding site" evidence="8">
    <location>
        <position position="535"/>
    </location>
    <ligand>
        <name>ATP</name>
        <dbReference type="ChEBI" id="CHEBI:30616"/>
    </ligand>
</feature>
<evidence type="ECO:0000256" key="3">
    <source>
        <dbReference type="ARBA" id="ARBA00022989"/>
    </source>
</evidence>
<dbReference type="Proteomes" id="UP000682733">
    <property type="component" value="Unassembled WGS sequence"/>
</dbReference>
<keyword evidence="4 10" id="KW-0472">Membrane</keyword>
<keyword evidence="2 10" id="KW-0812">Transmembrane</keyword>
<feature type="region of interest" description="Disordered" evidence="9">
    <location>
        <begin position="916"/>
        <end position="980"/>
    </location>
</feature>
<evidence type="ECO:0000259" key="11">
    <source>
        <dbReference type="PROSITE" id="PS50011"/>
    </source>
</evidence>
<dbReference type="InterPro" id="IPR003599">
    <property type="entry name" value="Ig_sub"/>
</dbReference>
<comment type="caution">
    <text evidence="13">The sequence shown here is derived from an EMBL/GenBank/DDBJ whole genome shotgun (WGS) entry which is preliminary data.</text>
</comment>
<dbReference type="AlphaFoldDB" id="A0A8S2CV04"/>
<proteinExistence type="predicted"/>
<evidence type="ECO:0000256" key="2">
    <source>
        <dbReference type="ARBA" id="ARBA00022692"/>
    </source>
</evidence>
<evidence type="ECO:0000313" key="13">
    <source>
        <dbReference type="EMBL" id="CAF0768739.1"/>
    </source>
</evidence>
<evidence type="ECO:0000259" key="12">
    <source>
        <dbReference type="PROSITE" id="PS50835"/>
    </source>
</evidence>
<name>A0A8S2CV04_9BILA</name>
<dbReference type="GO" id="GO:0005524">
    <property type="term" value="F:ATP binding"/>
    <property type="evidence" value="ECO:0007669"/>
    <property type="project" value="UniProtKB-UniRule"/>
</dbReference>
<dbReference type="InterPro" id="IPR001245">
    <property type="entry name" value="Ser-Thr/Tyr_kinase_cat_dom"/>
</dbReference>
<dbReference type="EMBL" id="CAJOBA010000680">
    <property type="protein sequence ID" value="CAF3549319.1"/>
    <property type="molecule type" value="Genomic_DNA"/>
</dbReference>
<evidence type="ECO:0000313" key="14">
    <source>
        <dbReference type="EMBL" id="CAF3549319.1"/>
    </source>
</evidence>
<dbReference type="InterPro" id="IPR003598">
    <property type="entry name" value="Ig_sub2"/>
</dbReference>
<protein>
    <recommendedName>
        <fullName evidence="16">Receptor protein-tyrosine kinase</fullName>
    </recommendedName>
</protein>
<accession>A0A8S2CV04</accession>
<dbReference type="GO" id="GO:0007169">
    <property type="term" value="P:cell surface receptor protein tyrosine kinase signaling pathway"/>
    <property type="evidence" value="ECO:0007669"/>
    <property type="project" value="TreeGrafter"/>
</dbReference>
<feature type="transmembrane region" description="Helical" evidence="10">
    <location>
        <begin position="415"/>
        <end position="439"/>
    </location>
</feature>
<evidence type="ECO:0000313" key="15">
    <source>
        <dbReference type="Proteomes" id="UP000677228"/>
    </source>
</evidence>
<dbReference type="PROSITE" id="PS50011">
    <property type="entry name" value="PROTEIN_KINASE_DOM"/>
    <property type="match status" value="1"/>
</dbReference>
<dbReference type="PROSITE" id="PS00107">
    <property type="entry name" value="PROTEIN_KINASE_ATP"/>
    <property type="match status" value="1"/>
</dbReference>
<feature type="domain" description="Ig-like" evidence="12">
    <location>
        <begin position="296"/>
        <end position="402"/>
    </location>
</feature>
<dbReference type="Pfam" id="PF13927">
    <property type="entry name" value="Ig_3"/>
    <property type="match status" value="1"/>
</dbReference>
<evidence type="ECO:0000256" key="9">
    <source>
        <dbReference type="SAM" id="MobiDB-lite"/>
    </source>
</evidence>
<dbReference type="CDD" id="cd00096">
    <property type="entry name" value="Ig"/>
    <property type="match status" value="1"/>
</dbReference>
<sequence>MKRSNRENQFYEYTLIISNVTFEDEQELTINVKSKIPNKKKVKPIVIGDPLAYFSFVPEQIPHGLKWRNNFHNEKIYSYGIYENEIYRVMCSVHHQSDIGKPLDVYILKRICIFDDCLYNLIDITSCDNRRNNWIKMTVNIYEIDKFRTQFTSLERETITDYDMGHQYLCCYKHSLMSKGVTVMANDRSMFVVKKPEFSLVAGDILKYSCQAHELIYDEIVFLYNDGIYTYERKHIENDWILVGTRQKKQLDLQWSATSGEKIHEMIVNVSTSQLATSDRGFIQCKATSKRIDVIPDITDRYTINVDDPLPLTFNDKRSNVLKIFRQSGTDIHLDCSHQGRPQPKVIWLKGKQLVKYDPTITFGPNNSSLKINRLQASDTGYYTCELNNGRDPILKRSFDLYVKGNYPDTRYRRFGAILGFICAFLLLLMLILLVIGAIKYHQMKQKVEGSQFTQQKHNRASQLFDENQQIIKQLKLISLPENFASKNQIKSLVSQVNEGYETDSNSSDFKKLGEGQFGVVYKVRLPDIGLVAAKMLPESIRNANNRNDKEKKDKEMETLNNPDLSKKQKVTEMLIEELKVLGKVGQHFNIVGLISVAYPKTQLKSLFSGPMRDEDSFYLMELCENGSLESMLKKFNAHEYKDNNLETKPSLYETLSTTTAGITVEQAIIISNLTTDDLKLISYQVACGVDYLNRKQIAHSDIAPRNVLVTDRFIMKICDFGLAAWTTYKNYSEQLSTGSVQLEKKHNSTATHNLTPELATAMLRNSLNNRDENLLLNKSSMKADVWSFGIFLWCLFLKCKYRPFNQIHAQMPFPSDSEYMARLLKILSTGRVLEYIDYHSEIPKEIYAIICVCLRGESERPEMNNIRAHLCHKKMLSKQAFNYYKTEYNRYKEAQSNGSNVEVFGDVQGDELPKFIENDVTDGNSDRRSDVDYRDDRQQKQREDYSDYVQPSETSDNSTRPLLSNSFRNTKDYNENGSYLDPINEIKKLPVRSDLKDSQYGNRTENVPLMKNNLMNKTRNDLGNIKVTYNTPPYNQRLTPYLRDDDDSYL</sequence>
<evidence type="ECO:0000256" key="4">
    <source>
        <dbReference type="ARBA" id="ARBA00023136"/>
    </source>
</evidence>
<keyword evidence="8" id="KW-0547">Nucleotide-binding</keyword>
<dbReference type="SUPFAM" id="SSF48726">
    <property type="entry name" value="Immunoglobulin"/>
    <property type="match status" value="1"/>
</dbReference>
<dbReference type="Gene3D" id="3.30.200.20">
    <property type="entry name" value="Phosphorylase Kinase, domain 1"/>
    <property type="match status" value="1"/>
</dbReference>
<keyword evidence="3 10" id="KW-1133">Transmembrane helix</keyword>
<keyword evidence="5" id="KW-1015">Disulfide bond</keyword>
<feature type="domain" description="Protein kinase" evidence="11">
    <location>
        <begin position="507"/>
        <end position="876"/>
    </location>
</feature>
<dbReference type="GO" id="GO:0043235">
    <property type="term" value="C:receptor complex"/>
    <property type="evidence" value="ECO:0007669"/>
    <property type="project" value="TreeGrafter"/>
</dbReference>
<organism evidence="13 15">
    <name type="scientific">Didymodactylos carnosus</name>
    <dbReference type="NCBI Taxonomy" id="1234261"/>
    <lineage>
        <taxon>Eukaryota</taxon>
        <taxon>Metazoa</taxon>
        <taxon>Spiralia</taxon>
        <taxon>Gnathifera</taxon>
        <taxon>Rotifera</taxon>
        <taxon>Eurotatoria</taxon>
        <taxon>Bdelloidea</taxon>
        <taxon>Philodinida</taxon>
        <taxon>Philodinidae</taxon>
        <taxon>Didymodactylos</taxon>
    </lineage>
</organism>
<dbReference type="GO" id="GO:0004714">
    <property type="term" value="F:transmembrane receptor protein tyrosine kinase activity"/>
    <property type="evidence" value="ECO:0007669"/>
    <property type="project" value="TreeGrafter"/>
</dbReference>
<evidence type="ECO:0000256" key="10">
    <source>
        <dbReference type="SAM" id="Phobius"/>
    </source>
</evidence>
<dbReference type="PANTHER" id="PTHR24416">
    <property type="entry name" value="TYROSINE-PROTEIN KINASE RECEPTOR"/>
    <property type="match status" value="1"/>
</dbReference>
<evidence type="ECO:0000256" key="5">
    <source>
        <dbReference type="ARBA" id="ARBA00023157"/>
    </source>
</evidence>
<dbReference type="Proteomes" id="UP000677228">
    <property type="component" value="Unassembled WGS sequence"/>
</dbReference>
<dbReference type="SMART" id="SM00409">
    <property type="entry name" value="IG"/>
    <property type="match status" value="1"/>
</dbReference>
<dbReference type="EMBL" id="CAJNOK010000680">
    <property type="protein sequence ID" value="CAF0768739.1"/>
    <property type="molecule type" value="Genomic_DNA"/>
</dbReference>
<dbReference type="InterPro" id="IPR000719">
    <property type="entry name" value="Prot_kinase_dom"/>
</dbReference>
<keyword evidence="8" id="KW-0067">ATP-binding</keyword>
<evidence type="ECO:0000256" key="7">
    <source>
        <dbReference type="ARBA" id="ARBA00023319"/>
    </source>
</evidence>
<dbReference type="PROSITE" id="PS50835">
    <property type="entry name" value="IG_LIKE"/>
    <property type="match status" value="1"/>
</dbReference>
<reference evidence="13" key="1">
    <citation type="submission" date="2021-02" db="EMBL/GenBank/DDBJ databases">
        <authorList>
            <person name="Nowell W R."/>
        </authorList>
    </citation>
    <scope>NUCLEOTIDE SEQUENCE</scope>
</reference>
<evidence type="ECO:0000256" key="8">
    <source>
        <dbReference type="PROSITE-ProRule" id="PRU10141"/>
    </source>
</evidence>
<feature type="compositionally biased region" description="Basic and acidic residues" evidence="9">
    <location>
        <begin position="925"/>
        <end position="946"/>
    </location>
</feature>
<gene>
    <name evidence="13" type="ORF">OVA965_LOCUS2963</name>
    <name evidence="14" type="ORF">TMI583_LOCUS2962</name>
</gene>
<dbReference type="Gene3D" id="1.10.510.10">
    <property type="entry name" value="Transferase(Phosphotransferase) domain 1"/>
    <property type="match status" value="1"/>
</dbReference>
<feature type="compositionally biased region" description="Polar residues" evidence="9">
    <location>
        <begin position="950"/>
        <end position="969"/>
    </location>
</feature>
<dbReference type="Pfam" id="PF07714">
    <property type="entry name" value="PK_Tyr_Ser-Thr"/>
    <property type="match status" value="1"/>
</dbReference>
<evidence type="ECO:0000256" key="1">
    <source>
        <dbReference type="ARBA" id="ARBA00004167"/>
    </source>
</evidence>
<dbReference type="InterPro" id="IPR050122">
    <property type="entry name" value="RTK"/>
</dbReference>
<comment type="subcellular location">
    <subcellularLocation>
        <location evidence="1">Membrane</location>
        <topology evidence="1">Single-pass membrane protein</topology>
    </subcellularLocation>
</comment>
<keyword evidence="6" id="KW-0325">Glycoprotein</keyword>
<dbReference type="GO" id="GO:0005886">
    <property type="term" value="C:plasma membrane"/>
    <property type="evidence" value="ECO:0007669"/>
    <property type="project" value="TreeGrafter"/>
</dbReference>
<dbReference type="InterPro" id="IPR013783">
    <property type="entry name" value="Ig-like_fold"/>
</dbReference>
<evidence type="ECO:0008006" key="16">
    <source>
        <dbReference type="Google" id="ProtNLM"/>
    </source>
</evidence>
<dbReference type="InterPro" id="IPR011009">
    <property type="entry name" value="Kinase-like_dom_sf"/>
</dbReference>